<keyword evidence="1" id="KW-0812">Transmembrane</keyword>
<keyword evidence="1" id="KW-0472">Membrane</keyword>
<dbReference type="Proteomes" id="UP000000528">
    <property type="component" value="Chromosome"/>
</dbReference>
<keyword evidence="1" id="KW-1133">Transmembrane helix</keyword>
<feature type="transmembrane region" description="Helical" evidence="1">
    <location>
        <begin position="26"/>
        <end position="48"/>
    </location>
</feature>
<dbReference type="RefSeq" id="WP_010924993.1">
    <property type="nucleotide sequence ID" value="NC_002771.1"/>
</dbReference>
<evidence type="ECO:0000313" key="2">
    <source>
        <dbReference type="EMBL" id="CAC13362.1"/>
    </source>
</evidence>
<keyword evidence="3" id="KW-1185">Reference proteome</keyword>
<evidence type="ECO:0008006" key="4">
    <source>
        <dbReference type="Google" id="ProtNLM"/>
    </source>
</evidence>
<sequence length="129" mass="15184">MTKEQANEYALSVYKKYNKKFQISRFIFAFLQFIIIVINISLIILNLYSIRYNAFPDETLHFFIIITVLFAIITFFSALIALFNFREKTDELVDKIKIVDKAIVDLDNGKIEKVVVDEFGLNWNKSKEE</sequence>
<reference evidence="2 3" key="1">
    <citation type="journal article" date="2001" name="Nucleic Acids Res.">
        <title>The complete genome sequence of the murine respiratory pathogen Mycoplasma pulmonis.</title>
        <authorList>
            <person name="Chambaud I."/>
            <person name="Heilig R."/>
            <person name="Ferris S."/>
            <person name="Barbe V."/>
            <person name="Samson D."/>
            <person name="Galisson F."/>
            <person name="Moszer I."/>
            <person name="Dybvig K."/>
            <person name="Wroblewski H."/>
            <person name="Viari A."/>
            <person name="Rocha E.P.C."/>
            <person name="Blanchard A."/>
        </authorList>
    </citation>
    <scope>NUCLEOTIDE SEQUENCE [LARGE SCALE GENOMIC DNA]</scope>
    <source>
        <strain evidence="2 3">UAB CTIP</strain>
    </source>
</reference>
<accession>Q98R21</accession>
<dbReference type="BioCyc" id="MPUL272635:G1GT6-192-MONOMER"/>
<dbReference type="HOGENOM" id="CLU_157197_0_0_14"/>
<evidence type="ECO:0000256" key="1">
    <source>
        <dbReference type="SAM" id="Phobius"/>
    </source>
</evidence>
<dbReference type="EMBL" id="AL445563">
    <property type="protein sequence ID" value="CAC13362.1"/>
    <property type="molecule type" value="Genomic_DNA"/>
</dbReference>
<dbReference type="PIR" id="E90535">
    <property type="entry name" value="E90535"/>
</dbReference>
<organism evidence="3">
    <name type="scientific">Mycoplasmopsis pulmonis (strain UAB CTIP)</name>
    <name type="common">Mycoplasma pulmonis</name>
    <dbReference type="NCBI Taxonomy" id="272635"/>
    <lineage>
        <taxon>Bacteria</taxon>
        <taxon>Bacillati</taxon>
        <taxon>Mycoplasmatota</taxon>
        <taxon>Mycoplasmoidales</taxon>
        <taxon>Metamycoplasmataceae</taxon>
        <taxon>Mycoplasmopsis</taxon>
    </lineage>
</organism>
<protein>
    <recommendedName>
        <fullName evidence="4">SMODS and SLOG-associating 2TM effector domain-containing protein</fullName>
    </recommendedName>
</protein>
<dbReference type="AlphaFoldDB" id="Q98R21"/>
<name>Q98R21_MYCPU</name>
<feature type="transmembrane region" description="Helical" evidence="1">
    <location>
        <begin position="60"/>
        <end position="85"/>
    </location>
</feature>
<evidence type="ECO:0000313" key="3">
    <source>
        <dbReference type="Proteomes" id="UP000000528"/>
    </source>
</evidence>
<proteinExistence type="predicted"/>
<gene>
    <name evidence="2" type="ordered locus">MYPU_1890</name>
</gene>
<dbReference type="KEGG" id="mpu:MYPU_1890"/>